<feature type="transmembrane region" description="Helical" evidence="8">
    <location>
        <begin position="320"/>
        <end position="344"/>
    </location>
</feature>
<feature type="transmembrane region" description="Helical" evidence="8">
    <location>
        <begin position="172"/>
        <end position="200"/>
    </location>
</feature>
<feature type="region of interest" description="Disordered" evidence="7">
    <location>
        <begin position="549"/>
        <end position="579"/>
    </location>
</feature>
<feature type="transmembrane region" description="Helical" evidence="8">
    <location>
        <begin position="87"/>
        <end position="109"/>
    </location>
</feature>
<evidence type="ECO:0000256" key="2">
    <source>
        <dbReference type="ARBA" id="ARBA00022448"/>
    </source>
</evidence>
<gene>
    <name evidence="10" type="ORF">QFZ22_000880</name>
</gene>
<feature type="transmembrane region" description="Helical" evidence="8">
    <location>
        <begin position="57"/>
        <end position="80"/>
    </location>
</feature>
<dbReference type="EMBL" id="JAUSZV010000005">
    <property type="protein sequence ID" value="MDQ0904895.1"/>
    <property type="molecule type" value="Genomic_DNA"/>
</dbReference>
<evidence type="ECO:0000256" key="6">
    <source>
        <dbReference type="ARBA" id="ARBA00023136"/>
    </source>
</evidence>
<comment type="subcellular location">
    <subcellularLocation>
        <location evidence="1">Cell membrane</location>
        <topology evidence="1">Multi-pass membrane protein</topology>
    </subcellularLocation>
</comment>
<evidence type="ECO:0000313" key="11">
    <source>
        <dbReference type="Proteomes" id="UP001234216"/>
    </source>
</evidence>
<keyword evidence="4 8" id="KW-0812">Transmembrane</keyword>
<dbReference type="Gene3D" id="1.20.1250.20">
    <property type="entry name" value="MFS general substrate transporter like domains"/>
    <property type="match status" value="1"/>
</dbReference>
<evidence type="ECO:0000256" key="4">
    <source>
        <dbReference type="ARBA" id="ARBA00022692"/>
    </source>
</evidence>
<dbReference type="SUPFAM" id="SSF103473">
    <property type="entry name" value="MFS general substrate transporter"/>
    <property type="match status" value="1"/>
</dbReference>
<keyword evidence="2" id="KW-0813">Transport</keyword>
<dbReference type="PANTHER" id="PTHR23513:SF11">
    <property type="entry name" value="STAPHYLOFERRIN A TRANSPORTER"/>
    <property type="match status" value="1"/>
</dbReference>
<keyword evidence="3" id="KW-1003">Cell membrane</keyword>
<feature type="transmembrane region" description="Helical" evidence="8">
    <location>
        <begin position="235"/>
        <end position="256"/>
    </location>
</feature>
<dbReference type="PANTHER" id="PTHR23513">
    <property type="entry name" value="INTEGRAL MEMBRANE EFFLUX PROTEIN-RELATED"/>
    <property type="match status" value="1"/>
</dbReference>
<dbReference type="InterPro" id="IPR036259">
    <property type="entry name" value="MFS_trans_sf"/>
</dbReference>
<feature type="transmembrane region" description="Helical" evidence="8">
    <location>
        <begin position="356"/>
        <end position="376"/>
    </location>
</feature>
<keyword evidence="6 8" id="KW-0472">Membrane</keyword>
<dbReference type="GO" id="GO:0022857">
    <property type="term" value="F:transmembrane transporter activity"/>
    <property type="evidence" value="ECO:0007669"/>
    <property type="project" value="InterPro"/>
</dbReference>
<dbReference type="RefSeq" id="WP_306972404.1">
    <property type="nucleotide sequence ID" value="NZ_JAUSYQ010000002.1"/>
</dbReference>
<name>A0AAW8F6Z4_9ACTN</name>
<protein>
    <submittedName>
        <fullName evidence="10">MFS family permease</fullName>
    </submittedName>
</protein>
<dbReference type="AlphaFoldDB" id="A0AAW8F6Z4"/>
<dbReference type="Proteomes" id="UP001234216">
    <property type="component" value="Unassembled WGS sequence"/>
</dbReference>
<feature type="transmembrane region" description="Helical" evidence="8">
    <location>
        <begin position="115"/>
        <end position="135"/>
    </location>
</feature>
<accession>A0AAW8F6Z4</accession>
<dbReference type="InterPro" id="IPR010290">
    <property type="entry name" value="TM_effector"/>
</dbReference>
<dbReference type="CDD" id="cd06173">
    <property type="entry name" value="MFS_MefA_like"/>
    <property type="match status" value="1"/>
</dbReference>
<evidence type="ECO:0000256" key="7">
    <source>
        <dbReference type="SAM" id="MobiDB-lite"/>
    </source>
</evidence>
<evidence type="ECO:0000256" key="8">
    <source>
        <dbReference type="SAM" id="Phobius"/>
    </source>
</evidence>
<dbReference type="Pfam" id="PF05977">
    <property type="entry name" value="MFS_3"/>
    <property type="match status" value="1"/>
</dbReference>
<organism evidence="10 11">
    <name type="scientific">Streptomyces canus</name>
    <dbReference type="NCBI Taxonomy" id="58343"/>
    <lineage>
        <taxon>Bacteria</taxon>
        <taxon>Bacillati</taxon>
        <taxon>Actinomycetota</taxon>
        <taxon>Actinomycetes</taxon>
        <taxon>Kitasatosporales</taxon>
        <taxon>Streptomycetaceae</taxon>
        <taxon>Streptomyces</taxon>
        <taxon>Streptomyces aurantiacus group</taxon>
    </lineage>
</organism>
<evidence type="ECO:0000256" key="5">
    <source>
        <dbReference type="ARBA" id="ARBA00022989"/>
    </source>
</evidence>
<feature type="domain" description="Major facilitator superfamily (MFS) profile" evidence="9">
    <location>
        <begin position="1"/>
        <end position="409"/>
    </location>
</feature>
<proteinExistence type="predicted"/>
<sequence length="579" mass="60297">MSTAPSPKGRPEGDSAWAPLAARVFRALWIAQLVSNIGSWMQTVGAQWLLIGHNATLVTLVQTASSLPVLLLALPSGVLADRFNRRTVLLAAQFTMLAVSTVLTVLAFADALTPGLLLGLTFLLGCGTALMGPAWQAVQPELVERRQLGQAAALGAVNMNLARAVGPALGGAVVAAAGAGWVFAFNAASYLGIAAVLLLWKRPTMEMPSVHGEKLLAAVHAGRRYVWNAPGVRRVLLRTALFIPGGAALWSLLPLVAIRSLGLGSGGYGLLLGVVGIGAVSGAFVLPAIRRACGANGTLVAGTVVFAGVLVVLATVHTPWLVAVVLLPAGVAWIGVLSTLNTAVQTRLPGWVRARGLAVYLLVFQGGQALAAPLWGVLADALGLNLALLAGSCLLLAGAASVRRWPLHGTDGVDPTPSDHWPVPPLVFEPGPADGPVLVSITYRVAPSNWAAFTDCMGHVARSRRRTGALTWGLYQDGSDPARFIENYLVASWSEHLAQHHIRLTAHDRRFEEGARRLLVERTAPEVTHAFDTAAGAVVAEANDGVAAVGRQSSGGDRVGRSAAVSDDANARNPVGDMP</sequence>
<dbReference type="PROSITE" id="PS50850">
    <property type="entry name" value="MFS"/>
    <property type="match status" value="1"/>
</dbReference>
<keyword evidence="5 8" id="KW-1133">Transmembrane helix</keyword>
<dbReference type="GO" id="GO:0005886">
    <property type="term" value="C:plasma membrane"/>
    <property type="evidence" value="ECO:0007669"/>
    <property type="project" value="UniProtKB-SubCell"/>
</dbReference>
<reference evidence="10" key="1">
    <citation type="submission" date="2023-07" db="EMBL/GenBank/DDBJ databases">
        <title>Comparative genomics of wheat-associated soil bacteria to identify genetic determinants of phenazine resistance.</title>
        <authorList>
            <person name="Mouncey N."/>
        </authorList>
    </citation>
    <scope>NUCLEOTIDE SEQUENCE</scope>
    <source>
        <strain evidence="10">V4I22</strain>
    </source>
</reference>
<feature type="transmembrane region" description="Helical" evidence="8">
    <location>
        <begin position="293"/>
        <end position="314"/>
    </location>
</feature>
<feature type="transmembrane region" description="Helical" evidence="8">
    <location>
        <begin position="268"/>
        <end position="286"/>
    </location>
</feature>
<dbReference type="InterPro" id="IPR020846">
    <property type="entry name" value="MFS_dom"/>
</dbReference>
<evidence type="ECO:0000256" key="3">
    <source>
        <dbReference type="ARBA" id="ARBA00022475"/>
    </source>
</evidence>
<evidence type="ECO:0000313" key="10">
    <source>
        <dbReference type="EMBL" id="MDQ0904895.1"/>
    </source>
</evidence>
<evidence type="ECO:0000259" key="9">
    <source>
        <dbReference type="PROSITE" id="PS50850"/>
    </source>
</evidence>
<evidence type="ECO:0000256" key="1">
    <source>
        <dbReference type="ARBA" id="ARBA00004651"/>
    </source>
</evidence>
<comment type="caution">
    <text evidence="10">The sequence shown here is derived from an EMBL/GenBank/DDBJ whole genome shotgun (WGS) entry which is preliminary data.</text>
</comment>